<evidence type="ECO:0000313" key="3">
    <source>
        <dbReference type="EMBL" id="QPP06579.1"/>
    </source>
</evidence>
<dbReference type="PANTHER" id="PTHR43610">
    <property type="entry name" value="BLL6696 PROTEIN"/>
    <property type="match status" value="1"/>
</dbReference>
<dbReference type="AlphaFoldDB" id="A0A7T1WRJ5"/>
<dbReference type="InterPro" id="IPR016181">
    <property type="entry name" value="Acyl_CoA_acyltransferase"/>
</dbReference>
<feature type="domain" description="N-acetyltransferase" evidence="2">
    <location>
        <begin position="16"/>
        <end position="140"/>
    </location>
</feature>
<dbReference type="PANTHER" id="PTHR43610:SF1">
    <property type="entry name" value="N-ACETYLTRANSFERASE DOMAIN-CONTAINING PROTEIN"/>
    <property type="match status" value="1"/>
</dbReference>
<keyword evidence="4" id="KW-1185">Reference proteome</keyword>
<keyword evidence="3" id="KW-0808">Transferase</keyword>
<sequence length="234" mass="25772">MTARAPAPVALNGRHVVLEPLRIDHVPDLYSAQRGVETDWGWLPVLAPRSQAEMRFIVEQRLAQQAAGGAFIFVVLDARTRRAAGWIAYLNINVIDQRVDIGWHWLGESLSGTYATVEIHLLLVQHAFHLGFTRVQWQLDDLDRAGHDTMLQIGALREGLMRRHQKRPDGTWRDTALYALLSPSRAAPIGQAQLPAPAAPAPPAPAAISWPTPVPPQGIRPRVGTPNAGNRYGP</sequence>
<dbReference type="Pfam" id="PF13302">
    <property type="entry name" value="Acetyltransf_3"/>
    <property type="match status" value="1"/>
</dbReference>
<gene>
    <name evidence="3" type="ORF">G4Z16_09415</name>
</gene>
<protein>
    <submittedName>
        <fullName evidence="3">GNAT family N-acetyltransferase</fullName>
    </submittedName>
</protein>
<dbReference type="KEGG" id="sbat:G4Z16_09415"/>
<proteinExistence type="predicted"/>
<dbReference type="InterPro" id="IPR000182">
    <property type="entry name" value="GNAT_dom"/>
</dbReference>
<dbReference type="SUPFAM" id="SSF55729">
    <property type="entry name" value="Acyl-CoA N-acyltransferases (Nat)"/>
    <property type="match status" value="1"/>
</dbReference>
<evidence type="ECO:0000256" key="1">
    <source>
        <dbReference type="SAM" id="MobiDB-lite"/>
    </source>
</evidence>
<name>A0A7T1WRJ5_9ACTN</name>
<dbReference type="EMBL" id="CP048882">
    <property type="protein sequence ID" value="QPP06579.1"/>
    <property type="molecule type" value="Genomic_DNA"/>
</dbReference>
<feature type="region of interest" description="Disordered" evidence="1">
    <location>
        <begin position="193"/>
        <end position="234"/>
    </location>
</feature>
<accession>A0A7T1WRJ5</accession>
<dbReference type="Proteomes" id="UP000595046">
    <property type="component" value="Chromosome"/>
</dbReference>
<organism evidence="3 4">
    <name type="scientific">Streptomyces bathyalis</name>
    <dbReference type="NCBI Taxonomy" id="2710756"/>
    <lineage>
        <taxon>Bacteria</taxon>
        <taxon>Bacillati</taxon>
        <taxon>Actinomycetota</taxon>
        <taxon>Actinomycetes</taxon>
        <taxon>Kitasatosporales</taxon>
        <taxon>Streptomycetaceae</taxon>
        <taxon>Streptomyces</taxon>
    </lineage>
</organism>
<dbReference type="GO" id="GO:0016747">
    <property type="term" value="F:acyltransferase activity, transferring groups other than amino-acyl groups"/>
    <property type="evidence" value="ECO:0007669"/>
    <property type="project" value="InterPro"/>
</dbReference>
<evidence type="ECO:0000259" key="2">
    <source>
        <dbReference type="Pfam" id="PF13302"/>
    </source>
</evidence>
<dbReference type="RefSeq" id="WP_197350407.1">
    <property type="nucleotide sequence ID" value="NZ_CP048882.1"/>
</dbReference>
<dbReference type="Gene3D" id="3.40.630.30">
    <property type="match status" value="1"/>
</dbReference>
<reference evidence="4" key="1">
    <citation type="submission" date="2020-02" db="EMBL/GenBank/DDBJ databases">
        <title>Streptomyces sp. ASO4wet.</title>
        <authorList>
            <person name="Risdian C."/>
            <person name="Landwehr W."/>
            <person name="Schupp P."/>
            <person name="Wink J."/>
        </authorList>
    </citation>
    <scope>NUCLEOTIDE SEQUENCE [LARGE SCALE GENOMIC DNA]</scope>
    <source>
        <strain evidence="4">ASO4wet</strain>
    </source>
</reference>
<evidence type="ECO:0000313" key="4">
    <source>
        <dbReference type="Proteomes" id="UP000595046"/>
    </source>
</evidence>